<feature type="domain" description="Methyltransferase" evidence="1">
    <location>
        <begin position="40"/>
        <end position="145"/>
    </location>
</feature>
<dbReference type="Proteomes" id="UP001596472">
    <property type="component" value="Unassembled WGS sequence"/>
</dbReference>
<dbReference type="InterPro" id="IPR029063">
    <property type="entry name" value="SAM-dependent_MTases_sf"/>
</dbReference>
<dbReference type="RefSeq" id="WP_379709647.1">
    <property type="nucleotide sequence ID" value="NZ_JBHTBS010000002.1"/>
</dbReference>
<evidence type="ECO:0000259" key="1">
    <source>
        <dbReference type="Pfam" id="PF13649"/>
    </source>
</evidence>
<dbReference type="CDD" id="cd02440">
    <property type="entry name" value="AdoMet_MTases"/>
    <property type="match status" value="1"/>
</dbReference>
<gene>
    <name evidence="2" type="ORF">ACFQY0_04565</name>
</gene>
<evidence type="ECO:0000313" key="2">
    <source>
        <dbReference type="EMBL" id="MFC7336441.1"/>
    </source>
</evidence>
<dbReference type="Gene3D" id="3.40.50.150">
    <property type="entry name" value="Vaccinia Virus protein VP39"/>
    <property type="match status" value="1"/>
</dbReference>
<dbReference type="GO" id="GO:0032259">
    <property type="term" value="P:methylation"/>
    <property type="evidence" value="ECO:0007669"/>
    <property type="project" value="UniProtKB-KW"/>
</dbReference>
<dbReference type="Pfam" id="PF13649">
    <property type="entry name" value="Methyltransf_25"/>
    <property type="match status" value="1"/>
</dbReference>
<dbReference type="EMBL" id="JBHTBS010000002">
    <property type="protein sequence ID" value="MFC7336441.1"/>
    <property type="molecule type" value="Genomic_DNA"/>
</dbReference>
<name>A0ABW2L5R5_9BACT</name>
<dbReference type="InterPro" id="IPR041698">
    <property type="entry name" value="Methyltransf_25"/>
</dbReference>
<dbReference type="EC" id="2.1.-.-" evidence="2"/>
<comment type="caution">
    <text evidence="2">The sequence shown here is derived from an EMBL/GenBank/DDBJ whole genome shotgun (WGS) entry which is preliminary data.</text>
</comment>
<reference evidence="3" key="1">
    <citation type="journal article" date="2019" name="Int. J. Syst. Evol. Microbiol.">
        <title>The Global Catalogue of Microorganisms (GCM) 10K type strain sequencing project: providing services to taxonomists for standard genome sequencing and annotation.</title>
        <authorList>
            <consortium name="The Broad Institute Genomics Platform"/>
            <consortium name="The Broad Institute Genome Sequencing Center for Infectious Disease"/>
            <person name="Wu L."/>
            <person name="Ma J."/>
        </authorList>
    </citation>
    <scope>NUCLEOTIDE SEQUENCE [LARGE SCALE GENOMIC DNA]</scope>
    <source>
        <strain evidence="3">CGMCC 4.1467</strain>
    </source>
</reference>
<dbReference type="GO" id="GO:0008168">
    <property type="term" value="F:methyltransferase activity"/>
    <property type="evidence" value="ECO:0007669"/>
    <property type="project" value="UniProtKB-KW"/>
</dbReference>
<proteinExistence type="predicted"/>
<dbReference type="SUPFAM" id="SSF53335">
    <property type="entry name" value="S-adenosyl-L-methionine-dependent methyltransferases"/>
    <property type="match status" value="1"/>
</dbReference>
<sequence>MLPAKPFSYPGIDGDIARLSKLLAIGLQTATWNPPESPAILNLACGRADETGTLLSHLAPTASRLFYLGIDLRAPEINEARSRWIPTAPLGWDLDFRVGDASRTDRMKQLPPFDFIFIRHQNFWNDAPIWTDLYANALAALKPNGLLAITSYFDREHALATACLKQLGAELLTSIRHPESRPLTDAPGKSVDRHLAIFKR</sequence>
<organism evidence="2 3">
    <name type="scientific">Haloferula chungangensis</name>
    <dbReference type="NCBI Taxonomy" id="1048331"/>
    <lineage>
        <taxon>Bacteria</taxon>
        <taxon>Pseudomonadati</taxon>
        <taxon>Verrucomicrobiota</taxon>
        <taxon>Verrucomicrobiia</taxon>
        <taxon>Verrucomicrobiales</taxon>
        <taxon>Verrucomicrobiaceae</taxon>
        <taxon>Haloferula</taxon>
    </lineage>
</organism>
<accession>A0ABW2L5R5</accession>
<keyword evidence="2" id="KW-0808">Transferase</keyword>
<evidence type="ECO:0000313" key="3">
    <source>
        <dbReference type="Proteomes" id="UP001596472"/>
    </source>
</evidence>
<keyword evidence="2" id="KW-0489">Methyltransferase</keyword>
<protein>
    <submittedName>
        <fullName evidence="2">Class I SAM-dependent methyltransferase</fullName>
        <ecNumber evidence="2">2.1.-.-</ecNumber>
    </submittedName>
</protein>
<keyword evidence="3" id="KW-1185">Reference proteome</keyword>